<sequence>MSLTTTQHDILVKYLKDVGINLQEPFEEFYDHIATAFEKSDADDLQVYIRKVAEPAFGGTKGIQTMLKEGSKSLTRHYRRVLRQKMAFYFKGPNMLVPISLYFLLYTLFNTTVPKYAFSAILSVASATPVLYAIIIGYRFQRSCKKNGANFKSSLKHQELHRLSIVGMLTLNLHNLLFLDTNISELNAGLIKWLPLVISGLVIYIIWAISCFQMVKEELTPKLIIQ</sequence>
<feature type="transmembrane region" description="Helical" evidence="1">
    <location>
        <begin position="117"/>
        <end position="140"/>
    </location>
</feature>
<name>A0A150XQ16_9BACT</name>
<evidence type="ECO:0000256" key="1">
    <source>
        <dbReference type="SAM" id="Phobius"/>
    </source>
</evidence>
<feature type="transmembrane region" description="Helical" evidence="1">
    <location>
        <begin position="190"/>
        <end position="212"/>
    </location>
</feature>
<keyword evidence="1" id="KW-0472">Membrane</keyword>
<reference evidence="2 3" key="1">
    <citation type="submission" date="2016-01" db="EMBL/GenBank/DDBJ databases">
        <title>Genome sequencing of Roseivirga seohaensis SW-152.</title>
        <authorList>
            <person name="Selvaratnam C."/>
            <person name="Thevarajoo S."/>
            <person name="Goh K.M."/>
            <person name="Ee R."/>
            <person name="Chan K.-G."/>
            <person name="Chong C.S."/>
        </authorList>
    </citation>
    <scope>NUCLEOTIDE SEQUENCE [LARGE SCALE GENOMIC DNA]</scope>
    <source>
        <strain evidence="2 3">SW-152</strain>
    </source>
</reference>
<organism evidence="2 3">
    <name type="scientific">Roseivirga seohaensis</name>
    <dbReference type="NCBI Taxonomy" id="1914963"/>
    <lineage>
        <taxon>Bacteria</taxon>
        <taxon>Pseudomonadati</taxon>
        <taxon>Bacteroidota</taxon>
        <taxon>Cytophagia</taxon>
        <taxon>Cytophagales</taxon>
        <taxon>Roseivirgaceae</taxon>
        <taxon>Roseivirga</taxon>
    </lineage>
</organism>
<gene>
    <name evidence="2" type="ORF">AWW67_08525</name>
</gene>
<feature type="transmembrane region" description="Helical" evidence="1">
    <location>
        <begin position="86"/>
        <end position="105"/>
    </location>
</feature>
<dbReference type="RefSeq" id="WP_062302290.1">
    <property type="nucleotide sequence ID" value="NZ_LRPB01000046.1"/>
</dbReference>
<evidence type="ECO:0000313" key="3">
    <source>
        <dbReference type="Proteomes" id="UP000075663"/>
    </source>
</evidence>
<proteinExistence type="predicted"/>
<accession>A0A150XQ16</accession>
<protein>
    <submittedName>
        <fullName evidence="2">Uncharacterized protein</fullName>
    </submittedName>
</protein>
<comment type="caution">
    <text evidence="2">The sequence shown here is derived from an EMBL/GenBank/DDBJ whole genome shotgun (WGS) entry which is preliminary data.</text>
</comment>
<dbReference type="AlphaFoldDB" id="A0A150XQ16"/>
<dbReference type="Proteomes" id="UP000075663">
    <property type="component" value="Unassembled WGS sequence"/>
</dbReference>
<feature type="transmembrane region" description="Helical" evidence="1">
    <location>
        <begin position="160"/>
        <end position="178"/>
    </location>
</feature>
<dbReference type="EMBL" id="LRPB01000046">
    <property type="protein sequence ID" value="KYG80857.1"/>
    <property type="molecule type" value="Genomic_DNA"/>
</dbReference>
<keyword evidence="1" id="KW-1133">Transmembrane helix</keyword>
<dbReference type="STRING" id="1914963.AWW67_08525"/>
<evidence type="ECO:0000313" key="2">
    <source>
        <dbReference type="EMBL" id="KYG80857.1"/>
    </source>
</evidence>
<keyword evidence="1" id="KW-0812">Transmembrane</keyword>